<name>A0ABD2MXZ6_9CUCU</name>
<sequence>MYGSKLVIIVFILSIKNLVENVTIKSLMEVDNLSVCPENDKLESPIKNLKYVKINRTHSALSFDLPLIHPLGETTGFQIALERWANGGWVTLPFMTSQKICAKN</sequence>
<feature type="chain" id="PRO_5044774152" evidence="1">
    <location>
        <begin position="22"/>
        <end position="104"/>
    </location>
</feature>
<gene>
    <name evidence="2" type="ORF">HHI36_021745</name>
</gene>
<proteinExistence type="predicted"/>
<dbReference type="EMBL" id="JABFTP020000042">
    <property type="protein sequence ID" value="KAL3271254.1"/>
    <property type="molecule type" value="Genomic_DNA"/>
</dbReference>
<accession>A0ABD2MXZ6</accession>
<comment type="caution">
    <text evidence="2">The sequence shown here is derived from an EMBL/GenBank/DDBJ whole genome shotgun (WGS) entry which is preliminary data.</text>
</comment>
<keyword evidence="1" id="KW-0732">Signal</keyword>
<reference evidence="2 3" key="1">
    <citation type="journal article" date="2021" name="BMC Biol.">
        <title>Horizontally acquired antibacterial genes associated with adaptive radiation of ladybird beetles.</title>
        <authorList>
            <person name="Li H.S."/>
            <person name="Tang X.F."/>
            <person name="Huang Y.H."/>
            <person name="Xu Z.Y."/>
            <person name="Chen M.L."/>
            <person name="Du X.Y."/>
            <person name="Qiu B.Y."/>
            <person name="Chen P.T."/>
            <person name="Zhang W."/>
            <person name="Slipinski A."/>
            <person name="Escalona H.E."/>
            <person name="Waterhouse R.M."/>
            <person name="Zwick A."/>
            <person name="Pang H."/>
        </authorList>
    </citation>
    <scope>NUCLEOTIDE SEQUENCE [LARGE SCALE GENOMIC DNA]</scope>
    <source>
        <strain evidence="2">SYSU2018</strain>
    </source>
</reference>
<dbReference type="Proteomes" id="UP001516400">
    <property type="component" value="Unassembled WGS sequence"/>
</dbReference>
<feature type="signal peptide" evidence="1">
    <location>
        <begin position="1"/>
        <end position="21"/>
    </location>
</feature>
<keyword evidence="3" id="KW-1185">Reference proteome</keyword>
<evidence type="ECO:0000313" key="3">
    <source>
        <dbReference type="Proteomes" id="UP001516400"/>
    </source>
</evidence>
<dbReference type="AlphaFoldDB" id="A0ABD2MXZ6"/>
<evidence type="ECO:0000256" key="1">
    <source>
        <dbReference type="SAM" id="SignalP"/>
    </source>
</evidence>
<evidence type="ECO:0000313" key="2">
    <source>
        <dbReference type="EMBL" id="KAL3271254.1"/>
    </source>
</evidence>
<protein>
    <submittedName>
        <fullName evidence="2">Uncharacterized protein</fullName>
    </submittedName>
</protein>
<organism evidence="2 3">
    <name type="scientific">Cryptolaemus montrouzieri</name>
    <dbReference type="NCBI Taxonomy" id="559131"/>
    <lineage>
        <taxon>Eukaryota</taxon>
        <taxon>Metazoa</taxon>
        <taxon>Ecdysozoa</taxon>
        <taxon>Arthropoda</taxon>
        <taxon>Hexapoda</taxon>
        <taxon>Insecta</taxon>
        <taxon>Pterygota</taxon>
        <taxon>Neoptera</taxon>
        <taxon>Endopterygota</taxon>
        <taxon>Coleoptera</taxon>
        <taxon>Polyphaga</taxon>
        <taxon>Cucujiformia</taxon>
        <taxon>Coccinelloidea</taxon>
        <taxon>Coccinellidae</taxon>
        <taxon>Scymninae</taxon>
        <taxon>Scymnini</taxon>
        <taxon>Cryptolaemus</taxon>
    </lineage>
</organism>